<feature type="region of interest" description="Disordered" evidence="1">
    <location>
        <begin position="39"/>
        <end position="71"/>
    </location>
</feature>
<gene>
    <name evidence="2" type="ORF">SacazDRAFT_04009</name>
</gene>
<proteinExistence type="predicted"/>
<reference evidence="2 3" key="1">
    <citation type="journal article" date="2012" name="Stand. Genomic Sci.">
        <title>Genome sequence of the soil bacterium Saccharomonospora azurea type strain (NA-128(T)).</title>
        <authorList>
            <person name="Klenk H.P."/>
            <person name="Held B."/>
            <person name="Lucas S."/>
            <person name="Lapidus A."/>
            <person name="Copeland A."/>
            <person name="Hammon N."/>
            <person name="Pitluck S."/>
            <person name="Goodwin L.A."/>
            <person name="Han C."/>
            <person name="Tapia R."/>
            <person name="Brambilla E.M."/>
            <person name="Potter G."/>
            <person name="Land M."/>
            <person name="Ivanova N."/>
            <person name="Rohde M."/>
            <person name="Goker M."/>
            <person name="Detter J.C."/>
            <person name="Kyrpides N.C."/>
            <person name="Woyke T."/>
        </authorList>
    </citation>
    <scope>NUCLEOTIDE SEQUENCE [LARGE SCALE GENOMIC DNA]</scope>
    <source>
        <strain evidence="2 3">NA-128</strain>
    </source>
</reference>
<dbReference type="RefSeq" id="WP_005444443.1">
    <property type="nucleotide sequence ID" value="NZ_CM001466.1"/>
</dbReference>
<evidence type="ECO:0000313" key="2">
    <source>
        <dbReference type="EMBL" id="EHY90864.1"/>
    </source>
</evidence>
<dbReference type="AlphaFoldDB" id="H8GDD4"/>
<keyword evidence="3" id="KW-1185">Reference proteome</keyword>
<sequence>MPQQKDLNDRTWGELTETAHEEGIPFVAHMSQSELVEAIEQQREANALQPPLPRQPGDQQENTGGEATSPS</sequence>
<feature type="compositionally biased region" description="Polar residues" evidence="1">
    <location>
        <begin position="57"/>
        <end position="71"/>
    </location>
</feature>
<evidence type="ECO:0000313" key="3">
    <source>
        <dbReference type="Proteomes" id="UP000004705"/>
    </source>
</evidence>
<dbReference type="HOGENOM" id="CLU_199817_0_0_11"/>
<accession>H8GDD4</accession>
<protein>
    <recommendedName>
        <fullName evidence="4">Rho termination factor</fullName>
    </recommendedName>
</protein>
<dbReference type="OrthoDB" id="3557159at2"/>
<name>H8GDD4_9PSEU</name>
<evidence type="ECO:0000256" key="1">
    <source>
        <dbReference type="SAM" id="MobiDB-lite"/>
    </source>
</evidence>
<organism evidence="2 3">
    <name type="scientific">Saccharomonospora azurea NA-128</name>
    <dbReference type="NCBI Taxonomy" id="882081"/>
    <lineage>
        <taxon>Bacteria</taxon>
        <taxon>Bacillati</taxon>
        <taxon>Actinomycetota</taxon>
        <taxon>Actinomycetes</taxon>
        <taxon>Pseudonocardiales</taxon>
        <taxon>Pseudonocardiaceae</taxon>
        <taxon>Saccharomonospora</taxon>
    </lineage>
</organism>
<evidence type="ECO:0008006" key="4">
    <source>
        <dbReference type="Google" id="ProtNLM"/>
    </source>
</evidence>
<dbReference type="Proteomes" id="UP000004705">
    <property type="component" value="Chromosome"/>
</dbReference>
<dbReference type="EMBL" id="CM001466">
    <property type="protein sequence ID" value="EHY90864.1"/>
    <property type="molecule type" value="Genomic_DNA"/>
</dbReference>